<gene>
    <name evidence="10" type="ORF">ACFO3J_25490</name>
</gene>
<dbReference type="RefSeq" id="WP_386433641.1">
    <property type="nucleotide sequence ID" value="NZ_JBHSBB010000018.1"/>
</dbReference>
<feature type="domain" description="Acyl-CoA oxidase/dehydrogenase middle" evidence="8">
    <location>
        <begin position="127"/>
        <end position="224"/>
    </location>
</feature>
<comment type="caution">
    <text evidence="10">The sequence shown here is derived from an EMBL/GenBank/DDBJ whole genome shotgun (WGS) entry which is preliminary data.</text>
</comment>
<evidence type="ECO:0000256" key="6">
    <source>
        <dbReference type="RuleBase" id="RU362125"/>
    </source>
</evidence>
<dbReference type="InterPro" id="IPR037069">
    <property type="entry name" value="AcylCoA_DH/ox_N_sf"/>
</dbReference>
<dbReference type="EMBL" id="JBHSBB010000018">
    <property type="protein sequence ID" value="MFC4034794.1"/>
    <property type="molecule type" value="Genomic_DNA"/>
</dbReference>
<accession>A0ABV8HV65</accession>
<evidence type="ECO:0000259" key="9">
    <source>
        <dbReference type="Pfam" id="PF02771"/>
    </source>
</evidence>
<sequence>MGHPSDDTPSTGAAERYRQQTRRWIRAHAPAAPTGPEAWPAPAAAHWERALLDAGLICADWPARYGGSGLGAPESLLLDEEFARAGLPRIRRGAGERVVGPVLLAHGTEEQKDRLLPRIVSGQDTYCVAFAEAGHGSDLASVRTRGEVAEDGAGELRLTGRKSWVQGVERADRALVLCRTDPAAPGTGGLTLVVVGLDPGNGVARRTVQLADGGADCGELEFDGARAPLSDIVGGPGGAGGGWPALVTALAYERAGRAASADLGFQEEFWDLVREAGKTGAAQDPLVRDRLAWAYTRITALRLYGRRAATRGTPGADPAVAQLLSAEYRRRFGEIALDVTGAAGLVRPEGDGYPAGRWQHALLAGRAETIRSGTGELLRDAVAERLLGLPEEPGAGPRAW</sequence>
<keyword evidence="5 6" id="KW-0560">Oxidoreductase</keyword>
<dbReference type="PANTHER" id="PTHR43292:SF3">
    <property type="entry name" value="ACYL-COA DEHYDROGENASE FADE29"/>
    <property type="match status" value="1"/>
</dbReference>
<evidence type="ECO:0000256" key="3">
    <source>
        <dbReference type="ARBA" id="ARBA00022630"/>
    </source>
</evidence>
<keyword evidence="11" id="KW-1185">Reference proteome</keyword>
<dbReference type="InterPro" id="IPR006091">
    <property type="entry name" value="Acyl-CoA_Oxase/DH_mid-dom"/>
</dbReference>
<evidence type="ECO:0000256" key="4">
    <source>
        <dbReference type="ARBA" id="ARBA00022827"/>
    </source>
</evidence>
<dbReference type="InterPro" id="IPR009075">
    <property type="entry name" value="AcylCo_DH/oxidase_C"/>
</dbReference>
<feature type="domain" description="Acyl-CoA dehydrogenase/oxidase C-terminal" evidence="7">
    <location>
        <begin position="240"/>
        <end position="387"/>
    </location>
</feature>
<comment type="similarity">
    <text evidence="2 6">Belongs to the acyl-CoA dehydrogenase family.</text>
</comment>
<evidence type="ECO:0000256" key="5">
    <source>
        <dbReference type="ARBA" id="ARBA00023002"/>
    </source>
</evidence>
<evidence type="ECO:0000256" key="1">
    <source>
        <dbReference type="ARBA" id="ARBA00001974"/>
    </source>
</evidence>
<comment type="cofactor">
    <cofactor evidence="1 6">
        <name>FAD</name>
        <dbReference type="ChEBI" id="CHEBI:57692"/>
    </cofactor>
</comment>
<dbReference type="InterPro" id="IPR009100">
    <property type="entry name" value="AcylCoA_DH/oxidase_NM_dom_sf"/>
</dbReference>
<dbReference type="InterPro" id="IPR052161">
    <property type="entry name" value="Mycobact_Acyl-CoA_DH"/>
</dbReference>
<evidence type="ECO:0000256" key="2">
    <source>
        <dbReference type="ARBA" id="ARBA00009347"/>
    </source>
</evidence>
<keyword evidence="4 6" id="KW-0274">FAD</keyword>
<proteinExistence type="inferred from homology"/>
<dbReference type="Pfam" id="PF00441">
    <property type="entry name" value="Acyl-CoA_dh_1"/>
    <property type="match status" value="1"/>
</dbReference>
<name>A0ABV8HV65_9ACTN</name>
<dbReference type="InterPro" id="IPR036250">
    <property type="entry name" value="AcylCo_DH-like_C"/>
</dbReference>
<dbReference type="InterPro" id="IPR013786">
    <property type="entry name" value="AcylCoA_DH/ox_N"/>
</dbReference>
<protein>
    <submittedName>
        <fullName evidence="10">Acyl-CoA dehydrogenase family protein</fullName>
    </submittedName>
</protein>
<dbReference type="SUPFAM" id="SSF47203">
    <property type="entry name" value="Acyl-CoA dehydrogenase C-terminal domain-like"/>
    <property type="match status" value="1"/>
</dbReference>
<dbReference type="Pfam" id="PF02771">
    <property type="entry name" value="Acyl-CoA_dh_N"/>
    <property type="match status" value="1"/>
</dbReference>
<dbReference type="InterPro" id="IPR046373">
    <property type="entry name" value="Acyl-CoA_Oxase/DH_mid-dom_sf"/>
</dbReference>
<dbReference type="Gene3D" id="1.10.540.10">
    <property type="entry name" value="Acyl-CoA dehydrogenase/oxidase, N-terminal domain"/>
    <property type="match status" value="1"/>
</dbReference>
<evidence type="ECO:0000259" key="8">
    <source>
        <dbReference type="Pfam" id="PF02770"/>
    </source>
</evidence>
<keyword evidence="3 6" id="KW-0285">Flavoprotein</keyword>
<evidence type="ECO:0000313" key="10">
    <source>
        <dbReference type="EMBL" id="MFC4034794.1"/>
    </source>
</evidence>
<feature type="domain" description="Acyl-CoA dehydrogenase/oxidase N-terminal" evidence="9">
    <location>
        <begin position="15"/>
        <end position="123"/>
    </location>
</feature>
<dbReference type="PANTHER" id="PTHR43292">
    <property type="entry name" value="ACYL-COA DEHYDROGENASE"/>
    <property type="match status" value="1"/>
</dbReference>
<dbReference type="SUPFAM" id="SSF56645">
    <property type="entry name" value="Acyl-CoA dehydrogenase NM domain-like"/>
    <property type="match status" value="1"/>
</dbReference>
<evidence type="ECO:0000259" key="7">
    <source>
        <dbReference type="Pfam" id="PF00441"/>
    </source>
</evidence>
<evidence type="ECO:0000313" key="11">
    <source>
        <dbReference type="Proteomes" id="UP001595765"/>
    </source>
</evidence>
<reference evidence="11" key="1">
    <citation type="journal article" date="2019" name="Int. J. Syst. Evol. Microbiol.">
        <title>The Global Catalogue of Microorganisms (GCM) 10K type strain sequencing project: providing services to taxonomists for standard genome sequencing and annotation.</title>
        <authorList>
            <consortium name="The Broad Institute Genomics Platform"/>
            <consortium name="The Broad Institute Genome Sequencing Center for Infectious Disease"/>
            <person name="Wu L."/>
            <person name="Ma J."/>
        </authorList>
    </citation>
    <scope>NUCLEOTIDE SEQUENCE [LARGE SCALE GENOMIC DNA]</scope>
    <source>
        <strain evidence="11">CGMCC 4.7237</strain>
    </source>
</reference>
<dbReference type="Proteomes" id="UP001595765">
    <property type="component" value="Unassembled WGS sequence"/>
</dbReference>
<dbReference type="Gene3D" id="1.20.140.10">
    <property type="entry name" value="Butyryl-CoA Dehydrogenase, subunit A, domain 3"/>
    <property type="match status" value="1"/>
</dbReference>
<organism evidence="10 11">
    <name type="scientific">Streptomyces polygonati</name>
    <dbReference type="NCBI Taxonomy" id="1617087"/>
    <lineage>
        <taxon>Bacteria</taxon>
        <taxon>Bacillati</taxon>
        <taxon>Actinomycetota</taxon>
        <taxon>Actinomycetes</taxon>
        <taxon>Kitasatosporales</taxon>
        <taxon>Streptomycetaceae</taxon>
        <taxon>Streptomyces</taxon>
    </lineage>
</organism>
<dbReference type="Gene3D" id="2.40.110.10">
    <property type="entry name" value="Butyryl-CoA Dehydrogenase, subunit A, domain 2"/>
    <property type="match status" value="1"/>
</dbReference>
<dbReference type="Pfam" id="PF02770">
    <property type="entry name" value="Acyl-CoA_dh_M"/>
    <property type="match status" value="1"/>
</dbReference>